<evidence type="ECO:0000313" key="3">
    <source>
        <dbReference type="Proteomes" id="UP001617907"/>
    </source>
</evidence>
<evidence type="ECO:0000313" key="2">
    <source>
        <dbReference type="EMBL" id="MFJ6035319.1"/>
    </source>
</evidence>
<dbReference type="EMBL" id="JBIVPC010000002">
    <property type="protein sequence ID" value="MFJ6035319.1"/>
    <property type="molecule type" value="Genomic_DNA"/>
</dbReference>
<accession>A0ABW8H3F8</accession>
<name>A0ABW8H3F8_9ACTN</name>
<evidence type="ECO:0000256" key="1">
    <source>
        <dbReference type="SAM" id="MobiDB-lite"/>
    </source>
</evidence>
<protein>
    <submittedName>
        <fullName evidence="2">Uncharacterized protein</fullName>
    </submittedName>
</protein>
<dbReference type="Proteomes" id="UP001617907">
    <property type="component" value="Unassembled WGS sequence"/>
</dbReference>
<proteinExistence type="predicted"/>
<comment type="caution">
    <text evidence="2">The sequence shown here is derived from an EMBL/GenBank/DDBJ whole genome shotgun (WGS) entry which is preliminary data.</text>
</comment>
<gene>
    <name evidence="2" type="ORF">ACIQFM_03560</name>
</gene>
<dbReference type="RefSeq" id="WP_350890014.1">
    <property type="nucleotide sequence ID" value="NZ_CBDRFH010000042.1"/>
</dbReference>
<feature type="region of interest" description="Disordered" evidence="1">
    <location>
        <begin position="1"/>
        <end position="50"/>
    </location>
</feature>
<feature type="compositionally biased region" description="Basic residues" evidence="1">
    <location>
        <begin position="1"/>
        <end position="25"/>
    </location>
</feature>
<keyword evidence="3" id="KW-1185">Reference proteome</keyword>
<sequence>MVHHGGGRGRLRLRGRRLTGNRRGAHGSSLRLSPGGRAGPTRLPAHDGVDEEGDFALCDGTGTWTCEQSGDFPDTDRDGVLVRPGGGCGQETYGTVGGTERDPELFVLFGDPDAGDLRILTRD</sequence>
<feature type="region of interest" description="Disordered" evidence="1">
    <location>
        <begin position="69"/>
        <end position="99"/>
    </location>
</feature>
<reference evidence="2 3" key="1">
    <citation type="submission" date="2024-10" db="EMBL/GenBank/DDBJ databases">
        <title>The Natural Products Discovery Center: Release of the First 8490 Sequenced Strains for Exploring Actinobacteria Biosynthetic Diversity.</title>
        <authorList>
            <person name="Kalkreuter E."/>
            <person name="Kautsar S.A."/>
            <person name="Yang D."/>
            <person name="Bader C.D."/>
            <person name="Teijaro C.N."/>
            <person name="Fluegel L."/>
            <person name="Davis C.M."/>
            <person name="Simpson J.R."/>
            <person name="Lauterbach L."/>
            <person name="Steele A.D."/>
            <person name="Gui C."/>
            <person name="Meng S."/>
            <person name="Li G."/>
            <person name="Viehrig K."/>
            <person name="Ye F."/>
            <person name="Su P."/>
            <person name="Kiefer A.F."/>
            <person name="Nichols A."/>
            <person name="Cepeda A.J."/>
            <person name="Yan W."/>
            <person name="Fan B."/>
            <person name="Jiang Y."/>
            <person name="Adhikari A."/>
            <person name="Zheng C.-J."/>
            <person name="Schuster L."/>
            <person name="Cowan T.M."/>
            <person name="Smanski M.J."/>
            <person name="Chevrette M.G."/>
            <person name="De Carvalho L.P.S."/>
            <person name="Shen B."/>
        </authorList>
    </citation>
    <scope>NUCLEOTIDE SEQUENCE [LARGE SCALE GENOMIC DNA]</scope>
    <source>
        <strain evidence="2 3">NPDC093086</strain>
    </source>
</reference>
<organism evidence="2 3">
    <name type="scientific">Streptomyces ardesiacus</name>
    <dbReference type="NCBI Taxonomy" id="285564"/>
    <lineage>
        <taxon>Bacteria</taxon>
        <taxon>Bacillati</taxon>
        <taxon>Actinomycetota</taxon>
        <taxon>Actinomycetes</taxon>
        <taxon>Kitasatosporales</taxon>
        <taxon>Streptomycetaceae</taxon>
        <taxon>Streptomyces</taxon>
    </lineage>
</organism>